<accession>A0A7J6WY80</accession>
<reference evidence="2 3" key="1">
    <citation type="submission" date="2020-06" db="EMBL/GenBank/DDBJ databases">
        <title>Transcriptomic and genomic resources for Thalictrum thalictroides and T. hernandezii: Facilitating candidate gene discovery in an emerging model plant lineage.</title>
        <authorList>
            <person name="Arias T."/>
            <person name="Riano-Pachon D.M."/>
            <person name="Di Stilio V.S."/>
        </authorList>
    </citation>
    <scope>NUCLEOTIDE SEQUENCE [LARGE SCALE GENOMIC DNA]</scope>
    <source>
        <strain evidence="3">cv. WT478/WT964</strain>
        <tissue evidence="2">Leaves</tissue>
    </source>
</reference>
<feature type="region of interest" description="Disordered" evidence="1">
    <location>
        <begin position="18"/>
        <end position="39"/>
    </location>
</feature>
<organism evidence="2 3">
    <name type="scientific">Thalictrum thalictroides</name>
    <name type="common">Rue-anemone</name>
    <name type="synonym">Anemone thalictroides</name>
    <dbReference type="NCBI Taxonomy" id="46969"/>
    <lineage>
        <taxon>Eukaryota</taxon>
        <taxon>Viridiplantae</taxon>
        <taxon>Streptophyta</taxon>
        <taxon>Embryophyta</taxon>
        <taxon>Tracheophyta</taxon>
        <taxon>Spermatophyta</taxon>
        <taxon>Magnoliopsida</taxon>
        <taxon>Ranunculales</taxon>
        <taxon>Ranunculaceae</taxon>
        <taxon>Thalictroideae</taxon>
        <taxon>Thalictrum</taxon>
    </lineage>
</organism>
<keyword evidence="3" id="KW-1185">Reference proteome</keyword>
<name>A0A7J6WY80_THATH</name>
<comment type="caution">
    <text evidence="2">The sequence shown here is derived from an EMBL/GenBank/DDBJ whole genome shotgun (WGS) entry which is preliminary data.</text>
</comment>
<proteinExistence type="predicted"/>
<sequence length="78" mass="9236">MSTNEEAKSITVLRNGREVDSKVVEPSQRAHLRNPHKMNPNVIKKLKISHKIKKIRFQIHLMCQRHRFHHGLPRLRKG</sequence>
<protein>
    <submittedName>
        <fullName evidence="2">Uncharacterized protein</fullName>
    </submittedName>
</protein>
<dbReference type="Proteomes" id="UP000554482">
    <property type="component" value="Unassembled WGS sequence"/>
</dbReference>
<evidence type="ECO:0000313" key="3">
    <source>
        <dbReference type="Proteomes" id="UP000554482"/>
    </source>
</evidence>
<evidence type="ECO:0000313" key="2">
    <source>
        <dbReference type="EMBL" id="KAF5201430.1"/>
    </source>
</evidence>
<gene>
    <name evidence="2" type="ORF">FRX31_008984</name>
</gene>
<dbReference type="EMBL" id="JABWDY010009457">
    <property type="protein sequence ID" value="KAF5201430.1"/>
    <property type="molecule type" value="Genomic_DNA"/>
</dbReference>
<dbReference type="AlphaFoldDB" id="A0A7J6WY80"/>
<evidence type="ECO:0000256" key="1">
    <source>
        <dbReference type="SAM" id="MobiDB-lite"/>
    </source>
</evidence>